<feature type="non-terminal residue" evidence="2">
    <location>
        <position position="240"/>
    </location>
</feature>
<organism evidence="2 3">
    <name type="scientific">Mucuna pruriens</name>
    <name type="common">Velvet bean</name>
    <name type="synonym">Dolichos pruriens</name>
    <dbReference type="NCBI Taxonomy" id="157652"/>
    <lineage>
        <taxon>Eukaryota</taxon>
        <taxon>Viridiplantae</taxon>
        <taxon>Streptophyta</taxon>
        <taxon>Embryophyta</taxon>
        <taxon>Tracheophyta</taxon>
        <taxon>Spermatophyta</taxon>
        <taxon>Magnoliopsida</taxon>
        <taxon>eudicotyledons</taxon>
        <taxon>Gunneridae</taxon>
        <taxon>Pentapetalae</taxon>
        <taxon>rosids</taxon>
        <taxon>fabids</taxon>
        <taxon>Fabales</taxon>
        <taxon>Fabaceae</taxon>
        <taxon>Papilionoideae</taxon>
        <taxon>50 kb inversion clade</taxon>
        <taxon>NPAAA clade</taxon>
        <taxon>indigoferoid/millettioid clade</taxon>
        <taxon>Phaseoleae</taxon>
        <taxon>Mucuna</taxon>
    </lineage>
</organism>
<gene>
    <name evidence="2" type="ORF">CR513_41902</name>
</gene>
<dbReference type="AlphaFoldDB" id="A0A371FI11"/>
<protein>
    <submittedName>
        <fullName evidence="2">Uncharacterized protein</fullName>
    </submittedName>
</protein>
<evidence type="ECO:0000256" key="1">
    <source>
        <dbReference type="SAM" id="MobiDB-lite"/>
    </source>
</evidence>
<reference evidence="2" key="1">
    <citation type="submission" date="2018-05" db="EMBL/GenBank/DDBJ databases">
        <title>Draft genome of Mucuna pruriens seed.</title>
        <authorList>
            <person name="Nnadi N.E."/>
            <person name="Vos R."/>
            <person name="Hasami M.H."/>
            <person name="Devisetty U.K."/>
            <person name="Aguiy J.C."/>
        </authorList>
    </citation>
    <scope>NUCLEOTIDE SEQUENCE [LARGE SCALE GENOMIC DNA]</scope>
    <source>
        <strain evidence="2">JCA_2017</strain>
    </source>
</reference>
<dbReference type="Proteomes" id="UP000257109">
    <property type="component" value="Unassembled WGS sequence"/>
</dbReference>
<feature type="compositionally biased region" description="Basic and acidic residues" evidence="1">
    <location>
        <begin position="201"/>
        <end position="210"/>
    </location>
</feature>
<proteinExistence type="predicted"/>
<sequence>PANTEQIARIKLGDTVVPHDRCARTAIPEFSLSVPSERGSKLEKRVDACNEVFDLERPGEEDISTQARGFDEAEAGPSSHTTFQNCKISTKSGYDEEMEVDLTLSIGGSQVKKSHLPCLNSTNNEKTRKFNSLKSDRIGECCNPTTPLNSSTVTFTQERKGLRKCGSTPIHHTSSKACMRESPPLHNKVLKGFQLPKKVASGHEDKDLRRTAKKGRLQGQRQRLEKDGQKKSPLGMKTKT</sequence>
<feature type="region of interest" description="Disordered" evidence="1">
    <location>
        <begin position="196"/>
        <end position="240"/>
    </location>
</feature>
<name>A0A371FI11_MUCPR</name>
<comment type="caution">
    <text evidence="2">The sequence shown here is derived from an EMBL/GenBank/DDBJ whole genome shotgun (WGS) entry which is preliminary data.</text>
</comment>
<dbReference type="OrthoDB" id="1928288at2759"/>
<evidence type="ECO:0000313" key="2">
    <source>
        <dbReference type="EMBL" id="RDX77901.1"/>
    </source>
</evidence>
<accession>A0A371FI11</accession>
<evidence type="ECO:0000313" key="3">
    <source>
        <dbReference type="Proteomes" id="UP000257109"/>
    </source>
</evidence>
<feature type="non-terminal residue" evidence="2">
    <location>
        <position position="1"/>
    </location>
</feature>
<keyword evidence="3" id="KW-1185">Reference proteome</keyword>
<dbReference type="EMBL" id="QJKJ01009040">
    <property type="protein sequence ID" value="RDX77901.1"/>
    <property type="molecule type" value="Genomic_DNA"/>
</dbReference>